<dbReference type="AlphaFoldDB" id="A0AAV4WWF2"/>
<sequence>MKQSDGSIKHCCWSEDKGERDGNTTYVKGNPARVSAKRSQRAVAISRSLPLKLMSDHTWSRTCPRVGWRRGAEVETVY</sequence>
<evidence type="ECO:0000313" key="3">
    <source>
        <dbReference type="Proteomes" id="UP001054945"/>
    </source>
</evidence>
<dbReference type="EMBL" id="BPLR01016743">
    <property type="protein sequence ID" value="GIY86129.1"/>
    <property type="molecule type" value="Genomic_DNA"/>
</dbReference>
<evidence type="ECO:0000313" key="2">
    <source>
        <dbReference type="EMBL" id="GIY86129.1"/>
    </source>
</evidence>
<dbReference type="Proteomes" id="UP001054945">
    <property type="component" value="Unassembled WGS sequence"/>
</dbReference>
<feature type="region of interest" description="Disordered" evidence="1">
    <location>
        <begin position="1"/>
        <end position="33"/>
    </location>
</feature>
<evidence type="ECO:0000256" key="1">
    <source>
        <dbReference type="SAM" id="MobiDB-lite"/>
    </source>
</evidence>
<name>A0AAV4WWF2_CAEEX</name>
<accession>A0AAV4WWF2</accession>
<comment type="caution">
    <text evidence="2">The sequence shown here is derived from an EMBL/GenBank/DDBJ whole genome shotgun (WGS) entry which is preliminary data.</text>
</comment>
<keyword evidence="3" id="KW-1185">Reference proteome</keyword>
<proteinExistence type="predicted"/>
<protein>
    <submittedName>
        <fullName evidence="2">Uncharacterized protein</fullName>
    </submittedName>
</protein>
<feature type="compositionally biased region" description="Basic and acidic residues" evidence="1">
    <location>
        <begin position="12"/>
        <end position="22"/>
    </location>
</feature>
<gene>
    <name evidence="2" type="ORF">CEXT_458131</name>
</gene>
<organism evidence="2 3">
    <name type="scientific">Caerostris extrusa</name>
    <name type="common">Bark spider</name>
    <name type="synonym">Caerostris bankana</name>
    <dbReference type="NCBI Taxonomy" id="172846"/>
    <lineage>
        <taxon>Eukaryota</taxon>
        <taxon>Metazoa</taxon>
        <taxon>Ecdysozoa</taxon>
        <taxon>Arthropoda</taxon>
        <taxon>Chelicerata</taxon>
        <taxon>Arachnida</taxon>
        <taxon>Araneae</taxon>
        <taxon>Araneomorphae</taxon>
        <taxon>Entelegynae</taxon>
        <taxon>Araneoidea</taxon>
        <taxon>Araneidae</taxon>
        <taxon>Caerostris</taxon>
    </lineage>
</organism>
<reference evidence="2 3" key="1">
    <citation type="submission" date="2021-06" db="EMBL/GenBank/DDBJ databases">
        <title>Caerostris extrusa draft genome.</title>
        <authorList>
            <person name="Kono N."/>
            <person name="Arakawa K."/>
        </authorList>
    </citation>
    <scope>NUCLEOTIDE SEQUENCE [LARGE SCALE GENOMIC DNA]</scope>
</reference>